<dbReference type="RefSeq" id="WP_012020622.1">
    <property type="nucleotide sequence ID" value="NZ_AP019770.1"/>
</dbReference>
<reference evidence="7 9" key="3">
    <citation type="submission" date="2015-07" db="EMBL/GenBank/DDBJ databases">
        <title>Physiological, transcriptional responses and genome re-sequencing of acid resistant extremely thermoacidophilic Metallosphaera sedula SARC-M1.</title>
        <authorList>
            <person name="Ai C."/>
            <person name="McCarthy S."/>
            <person name="Eckrich V."/>
            <person name="Rudrappa D."/>
            <person name="Qiu G."/>
            <person name="Blum P."/>
        </authorList>
    </citation>
    <scope>NUCLEOTIDE SEQUENCE [LARGE SCALE GENOMIC DNA]</scope>
    <source>
        <strain evidence="7 9">SARC-M1</strain>
    </source>
</reference>
<dbReference type="GO" id="GO:0043023">
    <property type="term" value="F:ribosomal large subunit binding"/>
    <property type="evidence" value="ECO:0007669"/>
    <property type="project" value="InterPro"/>
</dbReference>
<dbReference type="OMA" id="CHMCGSY"/>
<dbReference type="EMBL" id="CP012172">
    <property type="protein sequence ID" value="AKV75270.1"/>
    <property type="molecule type" value="Genomic_DNA"/>
</dbReference>
<dbReference type="GO" id="GO:0005737">
    <property type="term" value="C:cytoplasm"/>
    <property type="evidence" value="ECO:0007669"/>
    <property type="project" value="TreeGrafter"/>
</dbReference>
<accession>A0A088E4W9</accession>
<dbReference type="Proteomes" id="UP000062475">
    <property type="component" value="Chromosome"/>
</dbReference>
<dbReference type="Proteomes" id="UP000061362">
    <property type="component" value="Chromosome"/>
</dbReference>
<evidence type="ECO:0000313" key="6">
    <source>
        <dbReference type="EMBL" id="AKV82002.1"/>
    </source>
</evidence>
<dbReference type="EMBL" id="CP008822">
    <property type="protein sequence ID" value="AIM26822.1"/>
    <property type="molecule type" value="Genomic_DNA"/>
</dbReference>
<protein>
    <submittedName>
        <fullName evidence="3">NMD protein affecting ribosome stability and mRNA decay</fullName>
    </submittedName>
    <submittedName>
        <fullName evidence="2">Nmd3</fullName>
    </submittedName>
</protein>
<evidence type="ECO:0000313" key="7">
    <source>
        <dbReference type="EMBL" id="AKV84236.1"/>
    </source>
</evidence>
<dbReference type="GeneID" id="91755113"/>
<evidence type="ECO:0000313" key="3">
    <source>
        <dbReference type="EMBL" id="AKV75270.1"/>
    </source>
</evidence>
<feature type="domain" description="Nmd3 N-terminal" evidence="1">
    <location>
        <begin position="6"/>
        <end position="231"/>
    </location>
</feature>
<dbReference type="PANTHER" id="PTHR12746">
    <property type="entry name" value="NONSENSE-MEDIATED MRNA DECAY PROTEIN 3"/>
    <property type="match status" value="1"/>
</dbReference>
<organism evidence="2 8">
    <name type="scientific">Metallosphaera sedula</name>
    <dbReference type="NCBI Taxonomy" id="43687"/>
    <lineage>
        <taxon>Archaea</taxon>
        <taxon>Thermoproteota</taxon>
        <taxon>Thermoprotei</taxon>
        <taxon>Sulfolobales</taxon>
        <taxon>Sulfolobaceae</taxon>
        <taxon>Metallosphaera</taxon>
    </lineage>
</organism>
<dbReference type="EMBL" id="CP012175">
    <property type="protein sequence ID" value="AKV82002.1"/>
    <property type="molecule type" value="Genomic_DNA"/>
</dbReference>
<dbReference type="Proteomes" id="UP000062398">
    <property type="component" value="Chromosome"/>
</dbReference>
<dbReference type="Proteomes" id="UP000029084">
    <property type="component" value="Chromosome"/>
</dbReference>
<dbReference type="EMBL" id="CP012174">
    <property type="protein sequence ID" value="AKV79757.1"/>
    <property type="molecule type" value="Genomic_DNA"/>
</dbReference>
<evidence type="ECO:0000313" key="5">
    <source>
        <dbReference type="EMBL" id="AKV79757.1"/>
    </source>
</evidence>
<dbReference type="Proteomes" id="UP000068832">
    <property type="component" value="Chromosome"/>
</dbReference>
<evidence type="ECO:0000313" key="11">
    <source>
        <dbReference type="Proteomes" id="UP000062398"/>
    </source>
</evidence>
<dbReference type="PATRIC" id="fig|43687.5.peg.675"/>
<dbReference type="Pfam" id="PF04981">
    <property type="entry name" value="NMD3"/>
    <property type="match status" value="1"/>
</dbReference>
<evidence type="ECO:0000313" key="10">
    <source>
        <dbReference type="Proteomes" id="UP000061362"/>
    </source>
</evidence>
<evidence type="ECO:0000313" key="4">
    <source>
        <dbReference type="EMBL" id="AKV77510.1"/>
    </source>
</evidence>
<dbReference type="EMBL" id="CP012176">
    <property type="protein sequence ID" value="AKV84236.1"/>
    <property type="molecule type" value="Genomic_DNA"/>
</dbReference>
<dbReference type="Proteomes" id="UP000056255">
    <property type="component" value="Chromosome"/>
</dbReference>
<sequence>MGGKFCVMCGKEDVKLIGRLCPSCYVKSREMVRVPRSMSITVCRICGSRKLKGKWVAPRGDISSSLEEEIISALELDEHVQEYHVDVGQMWSDTHGNNHFPLRISGSVEGERFDETKDVMVKVESTLCDSCVKRRGKYYEAIIQLRSREGNLGLDEKRFFESFFSREDAENLSDVVELREGVDYYFINRTVAKRLVAKFASEVKVEMKESYQRERIKRGKRDAKLVISLRL</sequence>
<name>A0A088E4W9_9CREN</name>
<evidence type="ECO:0000313" key="12">
    <source>
        <dbReference type="Proteomes" id="UP000062475"/>
    </source>
</evidence>
<dbReference type="EMBL" id="CP012173">
    <property type="protein sequence ID" value="AKV77510.1"/>
    <property type="molecule type" value="Genomic_DNA"/>
</dbReference>
<evidence type="ECO:0000313" key="13">
    <source>
        <dbReference type="Proteomes" id="UP000068832"/>
    </source>
</evidence>
<evidence type="ECO:0000259" key="1">
    <source>
        <dbReference type="Pfam" id="PF04981"/>
    </source>
</evidence>
<evidence type="ECO:0000313" key="8">
    <source>
        <dbReference type="Proteomes" id="UP000029084"/>
    </source>
</evidence>
<reference evidence="2 8" key="1">
    <citation type="journal article" date="2014" name="J. Bacteriol.">
        <title>Role of an Archaeal PitA Transporter in the Copper and Arsenic Resistance of Metallosphaera sedula, an Extreme Thermoacidophile.</title>
        <authorList>
            <person name="McCarthy S."/>
            <person name="Ai C."/>
            <person name="Wheaton G."/>
            <person name="Tevatia R."/>
            <person name="Eckrich V."/>
            <person name="Kelly R."/>
            <person name="Blum P."/>
        </authorList>
    </citation>
    <scope>NUCLEOTIDE SEQUENCE [LARGE SCALE GENOMIC DNA]</scope>
    <source>
        <strain evidence="2 8">CuR1</strain>
    </source>
</reference>
<dbReference type="PANTHER" id="PTHR12746:SF2">
    <property type="entry name" value="60S RIBOSOMAL EXPORT PROTEIN NMD3"/>
    <property type="match status" value="1"/>
</dbReference>
<reference evidence="10 11" key="2">
    <citation type="journal article" date="2015" name="Genome Announc.">
        <title>Complete Genome Sequences of Evolved Arsenate-Resistant Metallosphaera sedula Strains.</title>
        <authorList>
            <person name="Ai C."/>
            <person name="McCarthy S."/>
            <person name="Schackwitz W."/>
            <person name="Martin J."/>
            <person name="Lipzen A."/>
            <person name="Blum P."/>
        </authorList>
    </citation>
    <scope>NUCLEOTIDE SEQUENCE [LARGE SCALE GENOMIC DNA]</scope>
    <source>
        <strain evidence="5 11">ARS120-1</strain>
        <strain evidence="6 10">ARS120-2</strain>
        <strain evidence="3 13">ARS50-1</strain>
        <strain evidence="4 12">ARS50-2</strain>
    </source>
</reference>
<proteinExistence type="predicted"/>
<evidence type="ECO:0000313" key="9">
    <source>
        <dbReference type="Proteomes" id="UP000056255"/>
    </source>
</evidence>
<dbReference type="OrthoDB" id="15051at2157"/>
<dbReference type="AlphaFoldDB" id="A0A088E4W9"/>
<dbReference type="InterPro" id="IPR007064">
    <property type="entry name" value="Nmd3_N"/>
</dbReference>
<dbReference type="InterPro" id="IPR039768">
    <property type="entry name" value="Nmd3"/>
</dbReference>
<evidence type="ECO:0000313" key="2">
    <source>
        <dbReference type="EMBL" id="AIM26822.1"/>
    </source>
</evidence>
<gene>
    <name evidence="2" type="ORF">HA72_0660</name>
    <name evidence="3" type="ORF">MsedA_0673</name>
    <name evidence="4" type="ORF">MsedB_0673</name>
    <name evidence="5" type="ORF">MsedC_0672</name>
    <name evidence="6" type="ORF">MsedD_0673</name>
    <name evidence="7" type="ORF">MsedE_0673</name>
</gene>